<accession>A0ABS2K0A5</accession>
<dbReference type="SUPFAM" id="SSF74653">
    <property type="entry name" value="TolA/TonB C-terminal domain"/>
    <property type="match status" value="1"/>
</dbReference>
<feature type="domain" description="TonB C-terminal" evidence="6">
    <location>
        <begin position="82"/>
        <end position="176"/>
    </location>
</feature>
<keyword evidence="4" id="KW-0472">Membrane</keyword>
<evidence type="ECO:0000313" key="7">
    <source>
        <dbReference type="EMBL" id="MBM7124167.1"/>
    </source>
</evidence>
<evidence type="ECO:0000256" key="5">
    <source>
        <dbReference type="SAM" id="SignalP"/>
    </source>
</evidence>
<keyword evidence="5" id="KW-0732">Signal</keyword>
<name>A0ABS2K0A5_9GAMM</name>
<keyword evidence="8" id="KW-1185">Reference proteome</keyword>
<evidence type="ECO:0000256" key="1">
    <source>
        <dbReference type="ARBA" id="ARBA00004167"/>
    </source>
</evidence>
<comment type="subcellular location">
    <subcellularLocation>
        <location evidence="1">Membrane</location>
        <topology evidence="1">Single-pass membrane protein</topology>
    </subcellularLocation>
</comment>
<comment type="caution">
    <text evidence="7">The sequence shown here is derived from an EMBL/GenBank/DDBJ whole genome shotgun (WGS) entry which is preliminary data.</text>
</comment>
<proteinExistence type="predicted"/>
<protein>
    <submittedName>
        <fullName evidence="7">Energy transducer TonB</fullName>
    </submittedName>
</protein>
<evidence type="ECO:0000256" key="2">
    <source>
        <dbReference type="ARBA" id="ARBA00022692"/>
    </source>
</evidence>
<dbReference type="EMBL" id="JADIKE010000024">
    <property type="protein sequence ID" value="MBM7124167.1"/>
    <property type="molecule type" value="Genomic_DNA"/>
</dbReference>
<dbReference type="NCBIfam" id="TIGR01352">
    <property type="entry name" value="tonB_Cterm"/>
    <property type="match status" value="1"/>
</dbReference>
<dbReference type="InterPro" id="IPR006260">
    <property type="entry name" value="TonB/TolA_C"/>
</dbReference>
<dbReference type="PROSITE" id="PS52015">
    <property type="entry name" value="TONB_CTD"/>
    <property type="match status" value="1"/>
</dbReference>
<sequence>MLRLRTTTTLSLLVLGASIAVTQWLSDQTGSSAEPVRHSMHHLAAHPAAASHLAHHSHPGSHHVPVHAQPHYVSASAIASAGDKVEWVPVSMPVSSIPFARMRHHDAGNLVLHLVVDGQGQVTQVSLVQSSGDAVLDADALTIARQWRFAVPPDHPQGFSGDLPLSFTAANAQFAQTP</sequence>
<dbReference type="InterPro" id="IPR037682">
    <property type="entry name" value="TonB_C"/>
</dbReference>
<evidence type="ECO:0000256" key="3">
    <source>
        <dbReference type="ARBA" id="ARBA00022989"/>
    </source>
</evidence>
<feature type="chain" id="PRO_5045442555" evidence="5">
    <location>
        <begin position="23"/>
        <end position="178"/>
    </location>
</feature>
<gene>
    <name evidence="7" type="ORF">ISP19_02140</name>
</gene>
<evidence type="ECO:0000259" key="6">
    <source>
        <dbReference type="PROSITE" id="PS52015"/>
    </source>
</evidence>
<dbReference type="Gene3D" id="3.30.1150.10">
    <property type="match status" value="1"/>
</dbReference>
<keyword evidence="3" id="KW-1133">Transmembrane helix</keyword>
<dbReference type="RefSeq" id="WP_204679230.1">
    <property type="nucleotide sequence ID" value="NZ_BSNR01000006.1"/>
</dbReference>
<feature type="signal peptide" evidence="5">
    <location>
        <begin position="1"/>
        <end position="22"/>
    </location>
</feature>
<organism evidence="7 8">
    <name type="scientific">Dyella flava</name>
    <dbReference type="NCBI Taxonomy" id="1920170"/>
    <lineage>
        <taxon>Bacteria</taxon>
        <taxon>Pseudomonadati</taxon>
        <taxon>Pseudomonadota</taxon>
        <taxon>Gammaproteobacteria</taxon>
        <taxon>Lysobacterales</taxon>
        <taxon>Rhodanobacteraceae</taxon>
        <taxon>Dyella</taxon>
    </lineage>
</organism>
<dbReference type="Proteomes" id="UP001430149">
    <property type="component" value="Unassembled WGS sequence"/>
</dbReference>
<dbReference type="Pfam" id="PF03544">
    <property type="entry name" value="TonB_C"/>
    <property type="match status" value="1"/>
</dbReference>
<evidence type="ECO:0000256" key="4">
    <source>
        <dbReference type="ARBA" id="ARBA00023136"/>
    </source>
</evidence>
<evidence type="ECO:0000313" key="8">
    <source>
        <dbReference type="Proteomes" id="UP001430149"/>
    </source>
</evidence>
<reference evidence="7" key="1">
    <citation type="submission" date="2020-10" db="EMBL/GenBank/DDBJ databases">
        <title>Phylogeny of dyella-like bacteria.</title>
        <authorList>
            <person name="Fu J."/>
        </authorList>
    </citation>
    <scope>NUCLEOTIDE SEQUENCE</scope>
    <source>
        <strain evidence="7">DHOC52</strain>
    </source>
</reference>
<keyword evidence="2" id="KW-0812">Transmembrane</keyword>